<keyword evidence="5" id="KW-0479">Metal-binding</keyword>
<evidence type="ECO:0000313" key="13">
    <source>
        <dbReference type="EMBL" id="GAA5132246.1"/>
    </source>
</evidence>
<protein>
    <recommendedName>
        <fullName evidence="3">cysteine desulfurase</fullName>
        <ecNumber evidence="3">2.8.1.7</ecNumber>
    </recommendedName>
</protein>
<comment type="catalytic activity">
    <reaction evidence="9">
        <text>(sulfur carrier)-H + L-cysteine = (sulfur carrier)-SH + L-alanine</text>
        <dbReference type="Rhea" id="RHEA:43892"/>
        <dbReference type="Rhea" id="RHEA-COMP:14737"/>
        <dbReference type="Rhea" id="RHEA-COMP:14739"/>
        <dbReference type="ChEBI" id="CHEBI:29917"/>
        <dbReference type="ChEBI" id="CHEBI:35235"/>
        <dbReference type="ChEBI" id="CHEBI:57972"/>
        <dbReference type="ChEBI" id="CHEBI:64428"/>
        <dbReference type="EC" id="2.8.1.7"/>
    </reaction>
</comment>
<keyword evidence="11" id="KW-0472">Membrane</keyword>
<dbReference type="SUPFAM" id="SSF53383">
    <property type="entry name" value="PLP-dependent transferases"/>
    <property type="match status" value="1"/>
</dbReference>
<evidence type="ECO:0000256" key="5">
    <source>
        <dbReference type="ARBA" id="ARBA00022723"/>
    </source>
</evidence>
<comment type="cofactor">
    <cofactor evidence="1 10">
        <name>pyridoxal 5'-phosphate</name>
        <dbReference type="ChEBI" id="CHEBI:597326"/>
    </cofactor>
</comment>
<dbReference type="InterPro" id="IPR015424">
    <property type="entry name" value="PyrdxlP-dep_Trfase"/>
</dbReference>
<sequence>MTYLDNNATTQPTARVVEAMLPYLTECYFNASASTATFTGADKPRREAAAAMSKLLNAEEPDCFIFTSGATESNNWVFSSFARGRKAGRVLVSTIEHASVSEPAAELARAGFEVVEVPVDAQGVVRIDALRDALREDTALVSIMAANNETGVLEPIAEIGRLIRELCPAALFHTDATQAVGKILVDLQGDWQDVDLLSFSAHKFHGPKGIGGLYIRPGFEVEPMILGGGQEQGLRSGTTNTPALAGLASAASEARNLNSPAMCSLRDTFEARLQDEFPEAVIHSRGVPRLPSTSCFSLPGMLGEEMVGALAAAGIIVGTGAACSAGAIQSSKTLRAMEVAHEIAVAGLRVSLSRYSTMQELTEIIVQLKAIRQELPPE</sequence>
<keyword evidence="14" id="KW-1185">Reference proteome</keyword>
<keyword evidence="11" id="KW-1133">Transmembrane helix</keyword>
<dbReference type="RefSeq" id="WP_345734321.1">
    <property type="nucleotide sequence ID" value="NZ_BAABIA010000001.1"/>
</dbReference>
<proteinExistence type="inferred from homology"/>
<dbReference type="InterPro" id="IPR016454">
    <property type="entry name" value="Cysteine_dSase"/>
</dbReference>
<keyword evidence="8" id="KW-0411">Iron-sulfur</keyword>
<keyword evidence="11" id="KW-0812">Transmembrane</keyword>
<dbReference type="InterPro" id="IPR000192">
    <property type="entry name" value="Aminotrans_V_dom"/>
</dbReference>
<dbReference type="PROSITE" id="PS00595">
    <property type="entry name" value="AA_TRANSFER_CLASS_5"/>
    <property type="match status" value="1"/>
</dbReference>
<dbReference type="Gene3D" id="3.40.640.10">
    <property type="entry name" value="Type I PLP-dependent aspartate aminotransferase-like (Major domain)"/>
    <property type="match status" value="1"/>
</dbReference>
<dbReference type="InterPro" id="IPR020578">
    <property type="entry name" value="Aminotrans_V_PyrdxlP_BS"/>
</dbReference>
<dbReference type="PIRSF" id="PIRSF005572">
    <property type="entry name" value="NifS"/>
    <property type="match status" value="1"/>
</dbReference>
<dbReference type="Gene3D" id="3.90.1150.10">
    <property type="entry name" value="Aspartate Aminotransferase, domain 1"/>
    <property type="match status" value="1"/>
</dbReference>
<evidence type="ECO:0000256" key="11">
    <source>
        <dbReference type="SAM" id="Phobius"/>
    </source>
</evidence>
<evidence type="ECO:0000256" key="1">
    <source>
        <dbReference type="ARBA" id="ARBA00001933"/>
    </source>
</evidence>
<organism evidence="13 14">
    <name type="scientific">Prosthecobacter algae</name>
    <dbReference type="NCBI Taxonomy" id="1144682"/>
    <lineage>
        <taxon>Bacteria</taxon>
        <taxon>Pseudomonadati</taxon>
        <taxon>Verrucomicrobiota</taxon>
        <taxon>Verrucomicrobiia</taxon>
        <taxon>Verrucomicrobiales</taxon>
        <taxon>Verrucomicrobiaceae</taxon>
        <taxon>Prosthecobacter</taxon>
    </lineage>
</organism>
<keyword evidence="4" id="KW-0808">Transferase</keyword>
<evidence type="ECO:0000256" key="7">
    <source>
        <dbReference type="ARBA" id="ARBA00023004"/>
    </source>
</evidence>
<dbReference type="EMBL" id="BAABIA010000001">
    <property type="protein sequence ID" value="GAA5132246.1"/>
    <property type="molecule type" value="Genomic_DNA"/>
</dbReference>
<evidence type="ECO:0000256" key="2">
    <source>
        <dbReference type="ARBA" id="ARBA00006490"/>
    </source>
</evidence>
<comment type="similarity">
    <text evidence="2">Belongs to the class-V pyridoxal-phosphate-dependent aminotransferase family. NifS/IscS subfamily.</text>
</comment>
<name>A0ABP9NSH2_9BACT</name>
<dbReference type="EC" id="2.8.1.7" evidence="3"/>
<evidence type="ECO:0000256" key="10">
    <source>
        <dbReference type="RuleBase" id="RU004504"/>
    </source>
</evidence>
<dbReference type="Pfam" id="PF00266">
    <property type="entry name" value="Aminotran_5"/>
    <property type="match status" value="1"/>
</dbReference>
<evidence type="ECO:0000256" key="3">
    <source>
        <dbReference type="ARBA" id="ARBA00012239"/>
    </source>
</evidence>
<dbReference type="PANTHER" id="PTHR11601">
    <property type="entry name" value="CYSTEINE DESULFURYLASE FAMILY MEMBER"/>
    <property type="match status" value="1"/>
</dbReference>
<feature type="domain" description="Aminotransferase class V" evidence="12">
    <location>
        <begin position="2"/>
        <end position="362"/>
    </location>
</feature>
<evidence type="ECO:0000256" key="9">
    <source>
        <dbReference type="ARBA" id="ARBA00050776"/>
    </source>
</evidence>
<reference evidence="14" key="1">
    <citation type="journal article" date="2019" name="Int. J. Syst. Evol. Microbiol.">
        <title>The Global Catalogue of Microorganisms (GCM) 10K type strain sequencing project: providing services to taxonomists for standard genome sequencing and annotation.</title>
        <authorList>
            <consortium name="The Broad Institute Genomics Platform"/>
            <consortium name="The Broad Institute Genome Sequencing Center for Infectious Disease"/>
            <person name="Wu L."/>
            <person name="Ma J."/>
        </authorList>
    </citation>
    <scope>NUCLEOTIDE SEQUENCE [LARGE SCALE GENOMIC DNA]</scope>
    <source>
        <strain evidence="14">JCM 18053</strain>
    </source>
</reference>
<dbReference type="Gene3D" id="1.10.260.50">
    <property type="match status" value="1"/>
</dbReference>
<evidence type="ECO:0000256" key="4">
    <source>
        <dbReference type="ARBA" id="ARBA00022679"/>
    </source>
</evidence>
<dbReference type="PANTHER" id="PTHR11601:SF34">
    <property type="entry name" value="CYSTEINE DESULFURASE"/>
    <property type="match status" value="1"/>
</dbReference>
<evidence type="ECO:0000313" key="14">
    <source>
        <dbReference type="Proteomes" id="UP001499852"/>
    </source>
</evidence>
<evidence type="ECO:0000256" key="6">
    <source>
        <dbReference type="ARBA" id="ARBA00022898"/>
    </source>
</evidence>
<evidence type="ECO:0000259" key="12">
    <source>
        <dbReference type="Pfam" id="PF00266"/>
    </source>
</evidence>
<evidence type="ECO:0000256" key="8">
    <source>
        <dbReference type="ARBA" id="ARBA00023014"/>
    </source>
</evidence>
<dbReference type="Proteomes" id="UP001499852">
    <property type="component" value="Unassembled WGS sequence"/>
</dbReference>
<keyword evidence="6" id="KW-0663">Pyridoxal phosphate</keyword>
<feature type="transmembrane region" description="Helical" evidence="11">
    <location>
        <begin position="306"/>
        <end position="328"/>
    </location>
</feature>
<keyword evidence="7" id="KW-0408">Iron</keyword>
<comment type="caution">
    <text evidence="13">The sequence shown here is derived from an EMBL/GenBank/DDBJ whole genome shotgun (WGS) entry which is preliminary data.</text>
</comment>
<dbReference type="InterPro" id="IPR015422">
    <property type="entry name" value="PyrdxlP-dep_Trfase_small"/>
</dbReference>
<accession>A0ABP9NSH2</accession>
<dbReference type="InterPro" id="IPR015421">
    <property type="entry name" value="PyrdxlP-dep_Trfase_major"/>
</dbReference>
<gene>
    <name evidence="13" type="primary">nifS_1</name>
    <name evidence="13" type="ORF">GCM10023213_00050</name>
</gene>